<proteinExistence type="predicted"/>
<reference evidence="2" key="1">
    <citation type="journal article" date="2020" name="Nature">
        <title>Giant virus diversity and host interactions through global metagenomics.</title>
        <authorList>
            <person name="Schulz F."/>
            <person name="Roux S."/>
            <person name="Paez-Espino D."/>
            <person name="Jungbluth S."/>
            <person name="Walsh D.A."/>
            <person name="Denef V.J."/>
            <person name="McMahon K.D."/>
            <person name="Konstantinidis K.T."/>
            <person name="Eloe-Fadrosh E.A."/>
            <person name="Kyrpides N.C."/>
            <person name="Woyke T."/>
        </authorList>
    </citation>
    <scope>NUCLEOTIDE SEQUENCE</scope>
    <source>
        <strain evidence="2">GVMAG-M-3300021343-4</strain>
    </source>
</reference>
<keyword evidence="1" id="KW-0812">Transmembrane</keyword>
<protein>
    <submittedName>
        <fullName evidence="2">Uncharacterized protein</fullName>
    </submittedName>
</protein>
<keyword evidence="1" id="KW-0472">Membrane</keyword>
<feature type="transmembrane region" description="Helical" evidence="1">
    <location>
        <begin position="100"/>
        <end position="121"/>
    </location>
</feature>
<keyword evidence="1" id="KW-1133">Transmembrane helix</keyword>
<evidence type="ECO:0000256" key="1">
    <source>
        <dbReference type="SAM" id="Phobius"/>
    </source>
</evidence>
<accession>A0A6C0CKL7</accession>
<organism evidence="2">
    <name type="scientific">viral metagenome</name>
    <dbReference type="NCBI Taxonomy" id="1070528"/>
    <lineage>
        <taxon>unclassified sequences</taxon>
        <taxon>metagenomes</taxon>
        <taxon>organismal metagenomes</taxon>
    </lineage>
</organism>
<dbReference type="AlphaFoldDB" id="A0A6C0CKL7"/>
<dbReference type="EMBL" id="MN739439">
    <property type="protein sequence ID" value="QHT04843.1"/>
    <property type="molecule type" value="Genomic_DNA"/>
</dbReference>
<evidence type="ECO:0000313" key="2">
    <source>
        <dbReference type="EMBL" id="QHT04843.1"/>
    </source>
</evidence>
<feature type="transmembrane region" description="Helical" evidence="1">
    <location>
        <begin position="12"/>
        <end position="34"/>
    </location>
</feature>
<name>A0A6C0CKL7_9ZZZZ</name>
<feature type="transmembrane region" description="Helical" evidence="1">
    <location>
        <begin position="46"/>
        <end position="64"/>
    </location>
</feature>
<feature type="transmembrane region" description="Helical" evidence="1">
    <location>
        <begin position="70"/>
        <end position="88"/>
    </location>
</feature>
<sequence>MAMHNRALMYGLTTLTALLTVAFWVIYFVYTAKLVKQDKCKDTKNLGYWMIGLSLFAIGSVSLVEPIVSGLAILACMGLYFYATSMFLKERKCHDTKKQGTLMLIVGVVYVVIASITFGVIPKNPDSNSIQAAIARARSMSPSARFYSR</sequence>